<dbReference type="EMBL" id="PCMW01000035">
    <property type="protein sequence ID" value="PDS24831.1"/>
    <property type="molecule type" value="Genomic_DNA"/>
</dbReference>
<dbReference type="Proteomes" id="UP000220828">
    <property type="component" value="Unassembled WGS sequence"/>
</dbReference>
<organism evidence="2 3">
    <name type="scientific">Flavobacterium branchiophilum</name>
    <dbReference type="NCBI Taxonomy" id="55197"/>
    <lineage>
        <taxon>Bacteria</taxon>
        <taxon>Pseudomonadati</taxon>
        <taxon>Bacteroidota</taxon>
        <taxon>Flavobacteriia</taxon>
        <taxon>Flavobacteriales</taxon>
        <taxon>Flavobacteriaceae</taxon>
        <taxon>Flavobacterium</taxon>
    </lineage>
</organism>
<accession>A0A2H3KC57</accession>
<dbReference type="RefSeq" id="WP_097553972.1">
    <property type="nucleotide sequence ID" value="NZ_PCMW01000035.1"/>
</dbReference>
<feature type="signal peptide" evidence="1">
    <location>
        <begin position="1"/>
        <end position="22"/>
    </location>
</feature>
<dbReference type="AlphaFoldDB" id="A0A2H3KC57"/>
<keyword evidence="1" id="KW-0732">Signal</keyword>
<protein>
    <recommendedName>
        <fullName evidence="4">Lipoprotein</fullName>
    </recommendedName>
</protein>
<reference evidence="2 3" key="1">
    <citation type="submission" date="2017-09" db="EMBL/GenBank/DDBJ databases">
        <title>Whole genomes of Flavobacteriaceae.</title>
        <authorList>
            <person name="Stine C."/>
            <person name="Li C."/>
            <person name="Tadesse D."/>
        </authorList>
    </citation>
    <scope>NUCLEOTIDE SEQUENCE [LARGE SCALE GENOMIC DNA]</scope>
    <source>
        <strain evidence="2 3">ATCC 35036</strain>
    </source>
</reference>
<evidence type="ECO:0000256" key="1">
    <source>
        <dbReference type="SAM" id="SignalP"/>
    </source>
</evidence>
<proteinExistence type="predicted"/>
<name>A0A2H3KC57_9FLAO</name>
<comment type="caution">
    <text evidence="2">The sequence shown here is derived from an EMBL/GenBank/DDBJ whole genome shotgun (WGS) entry which is preliminary data.</text>
</comment>
<gene>
    <name evidence="2" type="ORF">B0A77_06810</name>
</gene>
<evidence type="ECO:0000313" key="2">
    <source>
        <dbReference type="EMBL" id="PDS24831.1"/>
    </source>
</evidence>
<feature type="chain" id="PRO_5013709214" description="Lipoprotein" evidence="1">
    <location>
        <begin position="23"/>
        <end position="208"/>
    </location>
</feature>
<evidence type="ECO:0000313" key="3">
    <source>
        <dbReference type="Proteomes" id="UP000220828"/>
    </source>
</evidence>
<evidence type="ECO:0008006" key="4">
    <source>
        <dbReference type="Google" id="ProtNLM"/>
    </source>
</evidence>
<sequence>MKKNTIFLINLLVLLVWSCQNPTNNLQYNATLFEQVVYPNQVFEPITIKKVGLVDTLNFDSCTPVLNLKNNMNIKKYFFKNRFFTHQYYYGSLAISNKNLHFVAFEQSENDMVFSKTVYALLPNSGAKNNVAVKVFESELDNPHRCISYIYKEYIILTKNYNSYADIINKFTTNKSTINYAVVKITDDGRLQLLGANQSQKVYQLFFK</sequence>